<feature type="domain" description="Exonuclease" evidence="3">
    <location>
        <begin position="42"/>
        <end position="207"/>
    </location>
</feature>
<dbReference type="CDD" id="cd06127">
    <property type="entry name" value="DEDDh"/>
    <property type="match status" value="1"/>
</dbReference>
<dbReference type="SMART" id="SM00479">
    <property type="entry name" value="EXOIII"/>
    <property type="match status" value="1"/>
</dbReference>
<evidence type="ECO:0000256" key="1">
    <source>
        <dbReference type="ARBA" id="ARBA00025483"/>
    </source>
</evidence>
<dbReference type="FunFam" id="3.30.420.10:FF:000045">
    <property type="entry name" value="3'-5' exonuclease DinG"/>
    <property type="match status" value="1"/>
</dbReference>
<dbReference type="GO" id="GO:0008408">
    <property type="term" value="F:3'-5' exonuclease activity"/>
    <property type="evidence" value="ECO:0007669"/>
    <property type="project" value="TreeGrafter"/>
</dbReference>
<evidence type="ECO:0000313" key="7">
    <source>
        <dbReference type="Proteomes" id="UP000564836"/>
    </source>
</evidence>
<sequence length="298" mass="33553">MEATDEMEGAAALLEASGRYRILRRLEPRSFYDVSDGSTAHRGIFLDVETTGLDPATDEIIELAMVPFDFADDGRIFAVHESFDRLRDPGRPVPREVTALTGITDAMLTGASIDPVEVESFVADAELVVAHHAGFDRRFAERFCGAFRDLPWACSWREIPWAHEGFDGGRLGQLAAGFGFFHHGHRAADDCRAGIDLLARTLPVSGRRALDVLLRSSRTPGWRIRATGAPYALRETLKRRGYRWDAGGDGRPRAWFVDVARDAIEAEHEFLRREIYRRADLEIEARRVDAYDRYSDRS</sequence>
<dbReference type="SUPFAM" id="SSF53098">
    <property type="entry name" value="Ribonuclease H-like"/>
    <property type="match status" value="1"/>
</dbReference>
<dbReference type="KEGG" id="bban:J4G43_002425"/>
<protein>
    <submittedName>
        <fullName evidence="4">3'-5' exonuclease</fullName>
    </submittedName>
</protein>
<dbReference type="Gene3D" id="3.30.420.10">
    <property type="entry name" value="Ribonuclease H-like superfamily/Ribonuclease H"/>
    <property type="match status" value="1"/>
</dbReference>
<dbReference type="AlphaFoldDB" id="A0A939M3Z0"/>
<dbReference type="InterPro" id="IPR036397">
    <property type="entry name" value="RNaseH_sf"/>
</dbReference>
<dbReference type="EMBL" id="CP086136">
    <property type="protein sequence ID" value="UEM13230.1"/>
    <property type="molecule type" value="Genomic_DNA"/>
</dbReference>
<comment type="subunit">
    <text evidence="2">DNA polymerase III contains a core (composed of alpha, epsilon and theta chains) that associates with a tau subunit. This core dimerizes to form the POLIII' complex. PolIII' associates with the gamma complex (composed of gamma, delta, delta', psi and chi chains) and with the beta chain to form the complete DNA polymerase III complex.</text>
</comment>
<dbReference type="EMBL" id="JAGEMI010000001">
    <property type="protein sequence ID" value="MBO1860299.1"/>
    <property type="molecule type" value="Genomic_DNA"/>
</dbReference>
<dbReference type="InterPro" id="IPR013520">
    <property type="entry name" value="Ribonucl_H"/>
</dbReference>
<keyword evidence="4" id="KW-0540">Nuclease</keyword>
<dbReference type="Pfam" id="PF00929">
    <property type="entry name" value="RNase_T"/>
    <property type="match status" value="1"/>
</dbReference>
<name>A0A939M3Z0_9BRAD</name>
<reference evidence="4" key="2">
    <citation type="submission" date="2021-03" db="EMBL/GenBank/DDBJ databases">
        <title>Whole Genome Sequence of Bradyrhizobium sp. Strain 144S4.</title>
        <authorList>
            <person name="Bromfield E.S.P."/>
            <person name="Cloutier S."/>
        </authorList>
    </citation>
    <scope>NUCLEOTIDE SEQUENCE [LARGE SCALE GENOMIC DNA]</scope>
    <source>
        <strain evidence="4">144S4</strain>
    </source>
</reference>
<keyword evidence="4" id="KW-0269">Exonuclease</keyword>
<reference evidence="6 7" key="1">
    <citation type="journal article" date="2017" name="Syst. Appl. Microbiol.">
        <title>Soybeans inoculated with root zone soils of Canadian native legumes harbour diverse and novel Bradyrhizobium spp. that possess agricultural potential.</title>
        <authorList>
            <person name="Bromfield E.S.P."/>
            <person name="Cloutier S."/>
            <person name="Tambong J.T."/>
            <person name="Tran Thi T.V."/>
        </authorList>
    </citation>
    <scope>NUCLEOTIDE SEQUENCE [LARGE SCALE GENOMIC DNA]</scope>
    <source>
        <strain evidence="6 7">323S2</strain>
    </source>
</reference>
<evidence type="ECO:0000259" key="3">
    <source>
        <dbReference type="SMART" id="SM00479"/>
    </source>
</evidence>
<dbReference type="Proteomes" id="UP000664702">
    <property type="component" value="Chromosome"/>
</dbReference>
<dbReference type="InterPro" id="IPR012337">
    <property type="entry name" value="RNaseH-like_sf"/>
</dbReference>
<accession>A0A939M3Z0</accession>
<dbReference type="Proteomes" id="UP000564836">
    <property type="component" value="Chromosome"/>
</dbReference>
<dbReference type="GO" id="GO:0003676">
    <property type="term" value="F:nucleic acid binding"/>
    <property type="evidence" value="ECO:0007669"/>
    <property type="project" value="InterPro"/>
</dbReference>
<dbReference type="EMBL" id="CP088280">
    <property type="protein sequence ID" value="UGX93850.1"/>
    <property type="molecule type" value="Genomic_DNA"/>
</dbReference>
<evidence type="ECO:0000256" key="2">
    <source>
        <dbReference type="ARBA" id="ARBA00026073"/>
    </source>
</evidence>
<evidence type="ECO:0000313" key="8">
    <source>
        <dbReference type="Proteomes" id="UP000664702"/>
    </source>
</evidence>
<organism evidence="4">
    <name type="scientific">Bradyrhizobium barranii subsp. barranii</name>
    <dbReference type="NCBI Taxonomy" id="2823807"/>
    <lineage>
        <taxon>Bacteria</taxon>
        <taxon>Pseudomonadati</taxon>
        <taxon>Pseudomonadota</taxon>
        <taxon>Alphaproteobacteria</taxon>
        <taxon>Hyphomicrobiales</taxon>
        <taxon>Nitrobacteraceae</taxon>
        <taxon>Bradyrhizobium</taxon>
        <taxon>Bradyrhizobium barranii</taxon>
    </lineage>
</organism>
<evidence type="ECO:0000313" key="6">
    <source>
        <dbReference type="EMBL" id="UGX93850.1"/>
    </source>
</evidence>
<dbReference type="RefSeq" id="WP_028149967.1">
    <property type="nucleotide sequence ID" value="NZ_CP086136.1"/>
</dbReference>
<reference evidence="7 8" key="3">
    <citation type="journal article" date="2022" name="Int. J. Syst. Evol. Microbiol.">
        <title>Strains of Bradyrhizobium barranii sp. nov. associated with legumes native to Canada are symbionts of soybeans and belong to different subspecies (subsp. barranii subsp. nov. and subsp. apii subsp. nov.) and symbiovars (sv. glycinearum and sv. septentrionale).</title>
        <authorList>
            <person name="Bromfield E.S.P."/>
            <person name="Cloutier S."/>
            <person name="Wasai-Hara S."/>
            <person name="Minamisawa K."/>
        </authorList>
    </citation>
    <scope>NUCLEOTIDE SEQUENCE [LARGE SCALE GENOMIC DNA]</scope>
    <source>
        <strain evidence="8">144S4</strain>
        <strain evidence="6 7">323S2</strain>
    </source>
</reference>
<evidence type="ECO:0000313" key="5">
    <source>
        <dbReference type="EMBL" id="UEM13230.1"/>
    </source>
</evidence>
<gene>
    <name evidence="6" type="ORF">G6321_00051180</name>
    <name evidence="5" type="ORF">J4G43_002425</name>
    <name evidence="4" type="ORF">J4G43_04675</name>
</gene>
<dbReference type="PANTHER" id="PTHR30231:SF37">
    <property type="entry name" value="EXODEOXYRIBONUCLEASE 10"/>
    <property type="match status" value="1"/>
</dbReference>
<evidence type="ECO:0000313" key="4">
    <source>
        <dbReference type="EMBL" id="MBO1860299.1"/>
    </source>
</evidence>
<comment type="function">
    <text evidence="1">DNA polymerase III is a complex, multichain enzyme responsible for most of the replicative synthesis in bacteria. The epsilon subunit contain the editing function and is a proofreading 3'-5' exonuclease.</text>
</comment>
<dbReference type="GO" id="GO:0005829">
    <property type="term" value="C:cytosol"/>
    <property type="evidence" value="ECO:0007669"/>
    <property type="project" value="TreeGrafter"/>
</dbReference>
<proteinExistence type="predicted"/>
<dbReference type="PANTHER" id="PTHR30231">
    <property type="entry name" value="DNA POLYMERASE III SUBUNIT EPSILON"/>
    <property type="match status" value="1"/>
</dbReference>
<keyword evidence="4" id="KW-0378">Hydrolase</keyword>
<dbReference type="NCBIfam" id="NF006615">
    <property type="entry name" value="PRK09182.1"/>
    <property type="match status" value="1"/>
</dbReference>
<dbReference type="GO" id="GO:0045004">
    <property type="term" value="P:DNA replication proofreading"/>
    <property type="evidence" value="ECO:0007669"/>
    <property type="project" value="TreeGrafter"/>
</dbReference>